<evidence type="ECO:0000313" key="16">
    <source>
        <dbReference type="EMBL" id="PWA69728.1"/>
    </source>
</evidence>
<dbReference type="CDD" id="cd01885">
    <property type="entry name" value="EF2"/>
    <property type="match status" value="1"/>
</dbReference>
<dbReference type="InterPro" id="IPR005225">
    <property type="entry name" value="Small_GTP-bd"/>
</dbReference>
<comment type="subcellular location">
    <subcellularLocation>
        <location evidence="2">Cytoplasm</location>
    </subcellularLocation>
    <subcellularLocation>
        <location evidence="1">Nucleus</location>
    </subcellularLocation>
</comment>
<dbReference type="Pfam" id="PF14492">
    <property type="entry name" value="EFG_III"/>
    <property type="match status" value="1"/>
</dbReference>
<evidence type="ECO:0000256" key="12">
    <source>
        <dbReference type="ARBA" id="ARBA00023242"/>
    </source>
</evidence>
<dbReference type="InterPro" id="IPR036093">
    <property type="entry name" value="NAC_dom_sf"/>
</dbReference>
<proteinExistence type="predicted"/>
<dbReference type="GO" id="GO:0003746">
    <property type="term" value="F:translation elongation factor activity"/>
    <property type="evidence" value="ECO:0007669"/>
    <property type="project" value="UniProtKB-KW"/>
</dbReference>
<evidence type="ECO:0000256" key="4">
    <source>
        <dbReference type="ARBA" id="ARBA00022741"/>
    </source>
</evidence>
<organism evidence="16 17">
    <name type="scientific">Artemisia annua</name>
    <name type="common">Sweet wormwood</name>
    <dbReference type="NCBI Taxonomy" id="35608"/>
    <lineage>
        <taxon>Eukaryota</taxon>
        <taxon>Viridiplantae</taxon>
        <taxon>Streptophyta</taxon>
        <taxon>Embryophyta</taxon>
        <taxon>Tracheophyta</taxon>
        <taxon>Spermatophyta</taxon>
        <taxon>Magnoliopsida</taxon>
        <taxon>eudicotyledons</taxon>
        <taxon>Gunneridae</taxon>
        <taxon>Pentapetalae</taxon>
        <taxon>asterids</taxon>
        <taxon>campanulids</taxon>
        <taxon>Asterales</taxon>
        <taxon>Asteraceae</taxon>
        <taxon>Asteroideae</taxon>
        <taxon>Anthemideae</taxon>
        <taxon>Artemisiinae</taxon>
        <taxon>Artemisia</taxon>
    </lineage>
</organism>
<keyword evidence="10" id="KW-0342">GTP-binding</keyword>
<keyword evidence="6" id="KW-0378">Hydrolase</keyword>
<dbReference type="GO" id="GO:0003924">
    <property type="term" value="F:GTPase activity"/>
    <property type="evidence" value="ECO:0007669"/>
    <property type="project" value="InterPro"/>
</dbReference>
<dbReference type="STRING" id="35608.A0A2U1N8A0"/>
<dbReference type="FunFam" id="3.90.1430.10:FF:000003">
    <property type="entry name" value="Elongation factor 2"/>
    <property type="match status" value="1"/>
</dbReference>
<evidence type="ECO:0000256" key="5">
    <source>
        <dbReference type="ARBA" id="ARBA00022768"/>
    </source>
</evidence>
<gene>
    <name evidence="16" type="ORF">CTI12_AA296060</name>
</gene>
<dbReference type="CDD" id="cd16261">
    <property type="entry name" value="EF2_snRNP_III"/>
    <property type="match status" value="1"/>
</dbReference>
<dbReference type="PRINTS" id="PR00315">
    <property type="entry name" value="ELONGATNFCT"/>
</dbReference>
<dbReference type="Pfam" id="PF00679">
    <property type="entry name" value="EFG_C"/>
    <property type="match status" value="1"/>
</dbReference>
<dbReference type="GO" id="GO:0043022">
    <property type="term" value="F:ribosome binding"/>
    <property type="evidence" value="ECO:0007669"/>
    <property type="project" value="TreeGrafter"/>
</dbReference>
<keyword evidence="11" id="KW-0804">Transcription</keyword>
<dbReference type="FunFam" id="3.30.70.240:FF:000003">
    <property type="entry name" value="Translation elongation factor 2"/>
    <property type="match status" value="1"/>
</dbReference>
<feature type="domain" description="Tr-type G" evidence="15">
    <location>
        <begin position="358"/>
        <end position="661"/>
    </location>
</feature>
<dbReference type="CDD" id="cd04096">
    <property type="entry name" value="eEF2_snRNP_like_C"/>
    <property type="match status" value="1"/>
</dbReference>
<dbReference type="SUPFAM" id="SSF50447">
    <property type="entry name" value="Translation proteins"/>
    <property type="match status" value="1"/>
</dbReference>
<evidence type="ECO:0000256" key="7">
    <source>
        <dbReference type="ARBA" id="ARBA00022917"/>
    </source>
</evidence>
<dbReference type="Gene3D" id="3.40.50.300">
    <property type="entry name" value="P-loop containing nucleotide triphosphate hydrolases"/>
    <property type="match status" value="1"/>
</dbReference>
<dbReference type="InterPro" id="IPR009000">
    <property type="entry name" value="Transl_B-barrel_sf"/>
</dbReference>
<dbReference type="InterPro" id="IPR031157">
    <property type="entry name" value="G_TR_CS"/>
</dbReference>
<reference evidence="16 17" key="1">
    <citation type="journal article" date="2018" name="Mol. Plant">
        <title>The genome of Artemisia annua provides insight into the evolution of Asteraceae family and artemisinin biosynthesis.</title>
        <authorList>
            <person name="Shen Q."/>
            <person name="Zhang L."/>
            <person name="Liao Z."/>
            <person name="Wang S."/>
            <person name="Yan T."/>
            <person name="Shi P."/>
            <person name="Liu M."/>
            <person name="Fu X."/>
            <person name="Pan Q."/>
            <person name="Wang Y."/>
            <person name="Lv Z."/>
            <person name="Lu X."/>
            <person name="Zhang F."/>
            <person name="Jiang W."/>
            <person name="Ma Y."/>
            <person name="Chen M."/>
            <person name="Hao X."/>
            <person name="Li L."/>
            <person name="Tang Y."/>
            <person name="Lv G."/>
            <person name="Zhou Y."/>
            <person name="Sun X."/>
            <person name="Brodelius P.E."/>
            <person name="Rose J.K.C."/>
            <person name="Tang K."/>
        </authorList>
    </citation>
    <scope>NUCLEOTIDE SEQUENCE [LARGE SCALE GENOMIC DNA]</scope>
    <source>
        <strain evidence="17">cv. Huhao1</strain>
        <tissue evidence="16">Leaf</tissue>
    </source>
</reference>
<evidence type="ECO:0000259" key="15">
    <source>
        <dbReference type="PROSITE" id="PS51722"/>
    </source>
</evidence>
<dbReference type="InterPro" id="IPR020568">
    <property type="entry name" value="Ribosomal_Su5_D2-typ_SF"/>
</dbReference>
<dbReference type="InterPro" id="IPR004161">
    <property type="entry name" value="EFTu-like_2"/>
</dbReference>
<dbReference type="PROSITE" id="PS51722">
    <property type="entry name" value="G_TR_2"/>
    <property type="match status" value="1"/>
</dbReference>
<dbReference type="GO" id="GO:0005829">
    <property type="term" value="C:cytosol"/>
    <property type="evidence" value="ECO:0007669"/>
    <property type="project" value="TreeGrafter"/>
</dbReference>
<keyword evidence="12" id="KW-0539">Nucleus</keyword>
<dbReference type="InterPro" id="IPR003441">
    <property type="entry name" value="NAC-dom"/>
</dbReference>
<dbReference type="PANTHER" id="PTHR42908">
    <property type="entry name" value="TRANSLATION ELONGATION FACTOR-RELATED"/>
    <property type="match status" value="1"/>
</dbReference>
<dbReference type="FunFam" id="2.40.30.10:FF:000010">
    <property type="entry name" value="Translation elongation factor 2"/>
    <property type="match status" value="1"/>
</dbReference>
<evidence type="ECO:0000256" key="2">
    <source>
        <dbReference type="ARBA" id="ARBA00004496"/>
    </source>
</evidence>
<dbReference type="Proteomes" id="UP000245207">
    <property type="component" value="Unassembled WGS sequence"/>
</dbReference>
<accession>A0A2U1N8A0</accession>
<name>A0A2U1N8A0_ARTAN</name>
<keyword evidence="17" id="KW-1185">Reference proteome</keyword>
<dbReference type="Pfam" id="PF00009">
    <property type="entry name" value="GTP_EFTU"/>
    <property type="match status" value="1"/>
</dbReference>
<dbReference type="SUPFAM" id="SSF101941">
    <property type="entry name" value="NAC domain"/>
    <property type="match status" value="1"/>
</dbReference>
<dbReference type="SMART" id="SM00838">
    <property type="entry name" value="EFG_C"/>
    <property type="match status" value="1"/>
</dbReference>
<evidence type="ECO:0000256" key="13">
    <source>
        <dbReference type="ARBA" id="ARBA00049117"/>
    </source>
</evidence>
<dbReference type="InterPro" id="IPR000795">
    <property type="entry name" value="T_Tr_GTP-bd_dom"/>
</dbReference>
<dbReference type="NCBIfam" id="TIGR00231">
    <property type="entry name" value="small_GTP"/>
    <property type="match status" value="1"/>
</dbReference>
<keyword evidence="4" id="KW-0547">Nucleotide-binding</keyword>
<dbReference type="CDD" id="cd16268">
    <property type="entry name" value="EF2_II"/>
    <property type="match status" value="1"/>
</dbReference>
<feature type="domain" description="NAC" evidence="14">
    <location>
        <begin position="21"/>
        <end position="179"/>
    </location>
</feature>
<dbReference type="GO" id="GO:0003677">
    <property type="term" value="F:DNA binding"/>
    <property type="evidence" value="ECO:0007669"/>
    <property type="project" value="UniProtKB-KW"/>
</dbReference>
<comment type="catalytic activity">
    <reaction evidence="13">
        <text>GTP + H2O = GDP + phosphate + H(+)</text>
        <dbReference type="Rhea" id="RHEA:19669"/>
        <dbReference type="ChEBI" id="CHEBI:15377"/>
        <dbReference type="ChEBI" id="CHEBI:15378"/>
        <dbReference type="ChEBI" id="CHEBI:37565"/>
        <dbReference type="ChEBI" id="CHEBI:43474"/>
        <dbReference type="ChEBI" id="CHEBI:58189"/>
    </reaction>
    <physiologicalReaction direction="left-to-right" evidence="13">
        <dbReference type="Rhea" id="RHEA:19670"/>
    </physiologicalReaction>
</comment>
<protein>
    <submittedName>
        <fullName evidence="16">Elongation factor G, III-V domain-containing protein</fullName>
    </submittedName>
</protein>
<dbReference type="PROSITE" id="PS00301">
    <property type="entry name" value="G_TR_1"/>
    <property type="match status" value="1"/>
</dbReference>
<evidence type="ECO:0000256" key="8">
    <source>
        <dbReference type="ARBA" id="ARBA00023015"/>
    </source>
</evidence>
<dbReference type="Gene3D" id="3.30.70.870">
    <property type="entry name" value="Elongation Factor G (Translational Gtpase), domain 3"/>
    <property type="match status" value="1"/>
</dbReference>
<dbReference type="Gene3D" id="2.40.30.10">
    <property type="entry name" value="Translation factors"/>
    <property type="match status" value="1"/>
</dbReference>
<keyword evidence="7" id="KW-0648">Protein biosynthesis</keyword>
<dbReference type="PANTHER" id="PTHR42908:SF10">
    <property type="entry name" value="EUKARYOTIC TRANSLATION ELONGATION FACTOR 2"/>
    <property type="match status" value="1"/>
</dbReference>
<dbReference type="GO" id="GO:0006355">
    <property type="term" value="P:regulation of DNA-templated transcription"/>
    <property type="evidence" value="ECO:0007669"/>
    <property type="project" value="InterPro"/>
</dbReference>
<evidence type="ECO:0000313" key="17">
    <source>
        <dbReference type="Proteomes" id="UP000245207"/>
    </source>
</evidence>
<dbReference type="GO" id="GO:0005525">
    <property type="term" value="F:GTP binding"/>
    <property type="evidence" value="ECO:0007669"/>
    <property type="project" value="UniProtKB-KW"/>
</dbReference>
<dbReference type="Gene3D" id="3.30.230.10">
    <property type="match status" value="1"/>
</dbReference>
<dbReference type="InterPro" id="IPR035647">
    <property type="entry name" value="EFG_III/V"/>
</dbReference>
<dbReference type="EMBL" id="PKPP01003375">
    <property type="protein sequence ID" value="PWA69728.1"/>
    <property type="molecule type" value="Genomic_DNA"/>
</dbReference>
<dbReference type="GO" id="GO:0005634">
    <property type="term" value="C:nucleus"/>
    <property type="evidence" value="ECO:0007669"/>
    <property type="project" value="UniProtKB-SubCell"/>
</dbReference>
<dbReference type="Gene3D" id="3.90.1430.10">
    <property type="entry name" value="Yeast translation eEF2 (G' domain)"/>
    <property type="match status" value="1"/>
</dbReference>
<dbReference type="Pfam" id="PF02365">
    <property type="entry name" value="NAM"/>
    <property type="match status" value="1"/>
</dbReference>
<keyword evidence="3" id="KW-0963">Cytoplasm</keyword>
<dbReference type="OrthoDB" id="203at2759"/>
<comment type="caution">
    <text evidence="16">The sequence shown here is derived from an EMBL/GenBank/DDBJ whole genome shotgun (WGS) entry which is preliminary data.</text>
</comment>
<dbReference type="SUPFAM" id="SSF54980">
    <property type="entry name" value="EF-G C-terminal domain-like"/>
    <property type="match status" value="2"/>
</dbReference>
<dbReference type="FunFam" id="3.30.230.10:FF:000006">
    <property type="entry name" value="Translation elongation factor 2"/>
    <property type="match status" value="1"/>
</dbReference>
<dbReference type="GO" id="GO:1990904">
    <property type="term" value="C:ribonucleoprotein complex"/>
    <property type="evidence" value="ECO:0007669"/>
    <property type="project" value="TreeGrafter"/>
</dbReference>
<evidence type="ECO:0000256" key="11">
    <source>
        <dbReference type="ARBA" id="ARBA00023163"/>
    </source>
</evidence>
<dbReference type="SUPFAM" id="SSF54211">
    <property type="entry name" value="Ribosomal protein S5 domain 2-like"/>
    <property type="match status" value="1"/>
</dbReference>
<dbReference type="PROSITE" id="PS51005">
    <property type="entry name" value="NAC"/>
    <property type="match status" value="1"/>
</dbReference>
<dbReference type="SUPFAM" id="SSF52540">
    <property type="entry name" value="P-loop containing nucleoside triphosphate hydrolases"/>
    <property type="match status" value="1"/>
</dbReference>
<evidence type="ECO:0000256" key="9">
    <source>
        <dbReference type="ARBA" id="ARBA00023125"/>
    </source>
</evidence>
<keyword evidence="5 16" id="KW-0251">Elongation factor</keyword>
<dbReference type="InterPro" id="IPR005517">
    <property type="entry name" value="Transl_elong_EFG/EF2_IV"/>
</dbReference>
<keyword evidence="8" id="KW-0805">Transcription regulation</keyword>
<dbReference type="FunFam" id="2.170.150.80:FF:000007">
    <property type="entry name" value="NAC domain-containing protein 35"/>
    <property type="match status" value="1"/>
</dbReference>
<dbReference type="GO" id="GO:0099402">
    <property type="term" value="P:plant organ development"/>
    <property type="evidence" value="ECO:0007669"/>
    <property type="project" value="UniProtKB-ARBA"/>
</dbReference>
<dbReference type="Gene3D" id="2.170.150.80">
    <property type="entry name" value="NAC domain"/>
    <property type="match status" value="1"/>
</dbReference>
<dbReference type="InterPro" id="IPR014721">
    <property type="entry name" value="Ribsml_uS5_D2-typ_fold_subgr"/>
</dbReference>
<dbReference type="CDD" id="cd01681">
    <property type="entry name" value="aeEF2_snRNP_like_IV"/>
    <property type="match status" value="1"/>
</dbReference>
<dbReference type="FunFam" id="3.40.50.300:FF:000058">
    <property type="entry name" value="Translation elongation factor 2"/>
    <property type="match status" value="1"/>
</dbReference>
<dbReference type="InterPro" id="IPR000640">
    <property type="entry name" value="EFG_V-like"/>
</dbReference>
<dbReference type="SMART" id="SM00889">
    <property type="entry name" value="EFG_IV"/>
    <property type="match status" value="1"/>
</dbReference>
<dbReference type="AlphaFoldDB" id="A0A2U1N8A0"/>
<dbReference type="Pfam" id="PF03764">
    <property type="entry name" value="EFG_IV"/>
    <property type="match status" value="1"/>
</dbReference>
<evidence type="ECO:0000256" key="1">
    <source>
        <dbReference type="ARBA" id="ARBA00004123"/>
    </source>
</evidence>
<evidence type="ECO:0000256" key="10">
    <source>
        <dbReference type="ARBA" id="ARBA00023134"/>
    </source>
</evidence>
<evidence type="ECO:0000259" key="14">
    <source>
        <dbReference type="PROSITE" id="PS51005"/>
    </source>
</evidence>
<keyword evidence="9" id="KW-0238">DNA-binding</keyword>
<sequence>MDTEKMEVISKRQVDEDENIPLPGFRFHPTDEELVGFYLRRKVDKKPLNFDLIKQIDIYKFDPWDLPKTSDMRDNERYFFCKRGRKYRNSIRPNRVTDSGFWKATGIDRPVYSSTGSVCIGLKKSLVYYRGSAGKGTKTEWMMHEFRLPPSSPKSINHMDDKSISQEAEVWTLCRILKRNVSNRKIVPDWKELSIKRNPVVDAGSKSCSEDSDHEMKSYISFQNPSIQLNHEKNLYDHTNGMNHLTAISRFTDQAPSINLEMNEFIENGDWNDLRSVVEFAAADRPIQKPLNNRILVSRLGEQVFTLGPKFPKKHNSKNQVITVTSPKARISRTIKGSSTKKVKFTADELRRIMDYKHNIRNMSVIAHVDHGKSTLTDSLVAAAGIIAQEVAGDVRMTDTRADEAERGITIKSTGISLYYEMTDEALKGFKGERSGNEYLINLIDSPGHVDFSSEVTAALRITDGALVVVDCIEGVCVQTETVLRQALGERIHPVLTVNKMDRCFLELQVDGEEAYQTFQRVIENANVIMATYEDPLLGDVMVYPEKGTFGVDESKMMERLWGENYFDPKTKKWTTKNTGSATCKRGFVQFCYEPIKQIISTCMDDQKDKLWPMLDKLGVNIKSDEKELMGKALMKRVMQSWLPAATALLEMMIFHLPSPHTAQRYRVENLYEGPLDDVYANAIRNCDPDGPLMLYVSKMIPASDKGRFFAFGRVFAGRVATGMKVRIMGPNYVPGEKKDLFVKAVQRTVIWMGKKQETVEDVPCGNTVALVGLDQFITKNATLTGEKEVDAHPIRAMKFSVSPVVRVAVQCKVAADLPKLVEGLKRLAKSDPMVVCTIEESGEHIIAGAGELHLEICLKDLQEDFMGGAEIIVADPVVSFRETVLEKSSRTVMSKSPNKHNRLYMEARPMEEGLAEAIDEGRIGPRDDPKARSKILSEEFGWDKDLAKKIWCFGPETTGPNMVVDMCKGVQYLNEIKDSIVAGFQWASKEGALAEENMRAICFEVCDVVLHADAIHRGGGQVIPTARRVIYAAQLTVKPRLLEPVYMVEIQAPEQALGGIYSVLNQRRGHVFEEMQRPGTPLYNIKAYLPVVESFGFSGALRASTSGQAFPQSVFDHWDMMSSDPLEVGSQANSLVLNIRKRKGLKEQITPLSEFEDKL</sequence>
<dbReference type="Gene3D" id="3.30.70.240">
    <property type="match status" value="1"/>
</dbReference>
<dbReference type="InterPro" id="IPR027417">
    <property type="entry name" value="P-loop_NTPase"/>
</dbReference>
<evidence type="ECO:0000256" key="3">
    <source>
        <dbReference type="ARBA" id="ARBA00022490"/>
    </source>
</evidence>
<dbReference type="InterPro" id="IPR041095">
    <property type="entry name" value="EFG_II"/>
</dbReference>
<dbReference type="FunFam" id="3.30.70.870:FF:000002">
    <property type="entry name" value="Translation elongation factor 2"/>
    <property type="match status" value="1"/>
</dbReference>
<dbReference type="Pfam" id="PF03144">
    <property type="entry name" value="GTP_EFTU_D2"/>
    <property type="match status" value="1"/>
</dbReference>
<evidence type="ECO:0000256" key="6">
    <source>
        <dbReference type="ARBA" id="ARBA00022801"/>
    </source>
</evidence>